<accession>A0ABN3GJB1</accession>
<evidence type="ECO:0000259" key="1">
    <source>
        <dbReference type="Pfam" id="PF04149"/>
    </source>
</evidence>
<proteinExistence type="predicted"/>
<dbReference type="RefSeq" id="WP_346176417.1">
    <property type="nucleotide sequence ID" value="NZ_BAAASD010000021.1"/>
</dbReference>
<feature type="domain" description="DUF397" evidence="1">
    <location>
        <begin position="4"/>
        <end position="58"/>
    </location>
</feature>
<protein>
    <recommendedName>
        <fullName evidence="1">DUF397 domain-containing protein</fullName>
    </recommendedName>
</protein>
<dbReference type="InterPro" id="IPR007278">
    <property type="entry name" value="DUF397"/>
</dbReference>
<dbReference type="EMBL" id="BAAASD010000021">
    <property type="protein sequence ID" value="GAA2353189.1"/>
    <property type="molecule type" value="Genomic_DNA"/>
</dbReference>
<sequence length="67" mass="7340">MSGLTWRKSSYSSGLGSSECVEVAASPRNLILLRESDDPTAVITTVPARWATFVRGVKRGDFDRLPQ</sequence>
<evidence type="ECO:0000313" key="2">
    <source>
        <dbReference type="EMBL" id="GAA2353189.1"/>
    </source>
</evidence>
<keyword evidence="3" id="KW-1185">Reference proteome</keyword>
<evidence type="ECO:0000313" key="3">
    <source>
        <dbReference type="Proteomes" id="UP001500253"/>
    </source>
</evidence>
<organism evidence="2 3">
    <name type="scientific">Streptomyces cuspidosporus</name>
    <dbReference type="NCBI Taxonomy" id="66882"/>
    <lineage>
        <taxon>Bacteria</taxon>
        <taxon>Bacillati</taxon>
        <taxon>Actinomycetota</taxon>
        <taxon>Actinomycetes</taxon>
        <taxon>Kitasatosporales</taxon>
        <taxon>Streptomycetaceae</taxon>
        <taxon>Streptomyces</taxon>
    </lineage>
</organism>
<dbReference type="Pfam" id="PF04149">
    <property type="entry name" value="DUF397"/>
    <property type="match status" value="1"/>
</dbReference>
<name>A0ABN3GJB1_9ACTN</name>
<comment type="caution">
    <text evidence="2">The sequence shown here is derived from an EMBL/GenBank/DDBJ whole genome shotgun (WGS) entry which is preliminary data.</text>
</comment>
<gene>
    <name evidence="2" type="ORF">GCM10010246_47410</name>
</gene>
<reference evidence="2 3" key="1">
    <citation type="journal article" date="2019" name="Int. J. Syst. Evol. Microbiol.">
        <title>The Global Catalogue of Microorganisms (GCM) 10K type strain sequencing project: providing services to taxonomists for standard genome sequencing and annotation.</title>
        <authorList>
            <consortium name="The Broad Institute Genomics Platform"/>
            <consortium name="The Broad Institute Genome Sequencing Center for Infectious Disease"/>
            <person name="Wu L."/>
            <person name="Ma J."/>
        </authorList>
    </citation>
    <scope>NUCLEOTIDE SEQUENCE [LARGE SCALE GENOMIC DNA]</scope>
    <source>
        <strain evidence="2 3">JCM 4316</strain>
    </source>
</reference>
<dbReference type="Proteomes" id="UP001500253">
    <property type="component" value="Unassembled WGS sequence"/>
</dbReference>